<dbReference type="Proteomes" id="UP000236146">
    <property type="component" value="Unassembled WGS sequence"/>
</dbReference>
<evidence type="ECO:0000313" key="3">
    <source>
        <dbReference type="Proteomes" id="UP000236146"/>
    </source>
</evidence>
<organism evidence="2 3">
    <name type="scientific">Gardnerella vaginalis</name>
    <dbReference type="NCBI Taxonomy" id="2702"/>
    <lineage>
        <taxon>Bacteria</taxon>
        <taxon>Bacillati</taxon>
        <taxon>Actinomycetota</taxon>
        <taxon>Actinomycetes</taxon>
        <taxon>Bifidobacteriales</taxon>
        <taxon>Bifidobacteriaceae</taxon>
        <taxon>Gardnerella</taxon>
    </lineage>
</organism>
<comment type="caution">
    <text evidence="2">The sequence shown here is derived from an EMBL/GenBank/DDBJ whole genome shotgun (WGS) entry which is preliminary data.</text>
</comment>
<proteinExistence type="predicted"/>
<accession>A0A2K1STM1</accession>
<protein>
    <recommendedName>
        <fullName evidence="4">4-alpha-glucanotransferase</fullName>
    </recommendedName>
</protein>
<evidence type="ECO:0000256" key="1">
    <source>
        <dbReference type="SAM" id="MobiDB-lite"/>
    </source>
</evidence>
<feature type="region of interest" description="Disordered" evidence="1">
    <location>
        <begin position="1"/>
        <end position="26"/>
    </location>
</feature>
<evidence type="ECO:0000313" key="2">
    <source>
        <dbReference type="EMBL" id="PNS42855.1"/>
    </source>
</evidence>
<gene>
    <name evidence="2" type="ORF">BFS05_06010</name>
</gene>
<feature type="compositionally biased region" description="Polar residues" evidence="1">
    <location>
        <begin position="15"/>
        <end position="24"/>
    </location>
</feature>
<reference evidence="3" key="1">
    <citation type="submission" date="2016-10" db="EMBL/GenBank/DDBJ databases">
        <authorList>
            <person name="Bumgarner R.E."/>
            <person name="Fredricks D.N."/>
            <person name="Srinivasan S."/>
        </authorList>
    </citation>
    <scope>NUCLEOTIDE SEQUENCE [LARGE SCALE GENOMIC DNA]</scope>
    <source>
        <strain evidence="3">KA00225</strain>
    </source>
</reference>
<sequence>MQVALVDAVGEKRSQNQPGTSTEYPNWRIPLADENGHVVHTDEVFKSSRVLSMAAVMQGK</sequence>
<dbReference type="AlphaFoldDB" id="A0A2K1STM1"/>
<dbReference type="EMBL" id="MNLH01000008">
    <property type="protein sequence ID" value="PNS42855.1"/>
    <property type="molecule type" value="Genomic_DNA"/>
</dbReference>
<name>A0A2K1STM1_GARVA</name>
<evidence type="ECO:0008006" key="4">
    <source>
        <dbReference type="Google" id="ProtNLM"/>
    </source>
</evidence>